<proteinExistence type="predicted"/>
<comment type="caution">
    <text evidence="2">The sequence shown here is derived from an EMBL/GenBank/DDBJ whole genome shotgun (WGS) entry which is preliminary data.</text>
</comment>
<gene>
    <name evidence="2" type="ORF">NC653_034822</name>
</gene>
<evidence type="ECO:0000256" key="1">
    <source>
        <dbReference type="SAM" id="Phobius"/>
    </source>
</evidence>
<evidence type="ECO:0000313" key="3">
    <source>
        <dbReference type="Proteomes" id="UP001164929"/>
    </source>
</evidence>
<name>A0AAD6LND2_9ROSI</name>
<keyword evidence="1" id="KW-0472">Membrane</keyword>
<protein>
    <submittedName>
        <fullName evidence="2">Uncharacterized protein</fullName>
    </submittedName>
</protein>
<reference evidence="2" key="1">
    <citation type="journal article" date="2023" name="Mol. Ecol. Resour.">
        <title>Chromosome-level genome assembly of a triploid poplar Populus alba 'Berolinensis'.</title>
        <authorList>
            <person name="Chen S."/>
            <person name="Yu Y."/>
            <person name="Wang X."/>
            <person name="Wang S."/>
            <person name="Zhang T."/>
            <person name="Zhou Y."/>
            <person name="He R."/>
            <person name="Meng N."/>
            <person name="Wang Y."/>
            <person name="Liu W."/>
            <person name="Liu Z."/>
            <person name="Liu J."/>
            <person name="Guo Q."/>
            <person name="Huang H."/>
            <person name="Sederoff R.R."/>
            <person name="Wang G."/>
            <person name="Qu G."/>
            <person name="Chen S."/>
        </authorList>
    </citation>
    <scope>NUCLEOTIDE SEQUENCE</scope>
    <source>
        <strain evidence="2">SC-2020</strain>
    </source>
</reference>
<accession>A0AAD6LND2</accession>
<keyword evidence="1" id="KW-1133">Transmembrane helix</keyword>
<dbReference type="EMBL" id="JAQIZT010000015">
    <property type="protein sequence ID" value="KAJ6970347.1"/>
    <property type="molecule type" value="Genomic_DNA"/>
</dbReference>
<keyword evidence="3" id="KW-1185">Reference proteome</keyword>
<keyword evidence="1" id="KW-0812">Transmembrane</keyword>
<dbReference type="AlphaFoldDB" id="A0AAD6LND2"/>
<evidence type="ECO:0000313" key="2">
    <source>
        <dbReference type="EMBL" id="KAJ6970347.1"/>
    </source>
</evidence>
<feature type="transmembrane region" description="Helical" evidence="1">
    <location>
        <begin position="26"/>
        <end position="42"/>
    </location>
</feature>
<dbReference type="Proteomes" id="UP001164929">
    <property type="component" value="Chromosome 15"/>
</dbReference>
<sequence>MISIIFALCCFGLVLFKNNLFIKSTMFFYVSIFSLVAIGHVAKDDHAMHALDIVLQLFLKLTSFNNIRLDSC</sequence>
<organism evidence="2 3">
    <name type="scientific">Populus alba x Populus x berolinensis</name>
    <dbReference type="NCBI Taxonomy" id="444605"/>
    <lineage>
        <taxon>Eukaryota</taxon>
        <taxon>Viridiplantae</taxon>
        <taxon>Streptophyta</taxon>
        <taxon>Embryophyta</taxon>
        <taxon>Tracheophyta</taxon>
        <taxon>Spermatophyta</taxon>
        <taxon>Magnoliopsida</taxon>
        <taxon>eudicotyledons</taxon>
        <taxon>Gunneridae</taxon>
        <taxon>Pentapetalae</taxon>
        <taxon>rosids</taxon>
        <taxon>fabids</taxon>
        <taxon>Malpighiales</taxon>
        <taxon>Salicaceae</taxon>
        <taxon>Saliceae</taxon>
        <taxon>Populus</taxon>
    </lineage>
</organism>